<keyword evidence="3 5" id="KW-0288">FMN</keyword>
<evidence type="ECO:0000256" key="5">
    <source>
        <dbReference type="PIRNR" id="PIRNR005426"/>
    </source>
</evidence>
<feature type="domain" description="Nitroreductase" evidence="6">
    <location>
        <begin position="12"/>
        <end position="166"/>
    </location>
</feature>
<dbReference type="PANTHER" id="PTHR43425:SF2">
    <property type="entry name" value="OXYGEN-INSENSITIVE NADPH NITROREDUCTASE"/>
    <property type="match status" value="1"/>
</dbReference>
<dbReference type="PIRSF" id="PIRSF005426">
    <property type="entry name" value="Frp"/>
    <property type="match status" value="1"/>
</dbReference>
<evidence type="ECO:0000256" key="4">
    <source>
        <dbReference type="ARBA" id="ARBA00023002"/>
    </source>
</evidence>
<keyword evidence="5" id="KW-0521">NADP</keyword>
<reference evidence="7 8" key="1">
    <citation type="submission" date="2019-03" db="EMBL/GenBank/DDBJ databases">
        <title>Genomic Encyclopedia of Type Strains, Phase IV (KMG-IV): sequencing the most valuable type-strain genomes for metagenomic binning, comparative biology and taxonomic classification.</title>
        <authorList>
            <person name="Goeker M."/>
        </authorList>
    </citation>
    <scope>NUCLEOTIDE SEQUENCE [LARGE SCALE GENOMIC DNA]</scope>
    <source>
        <strain evidence="7 8">DSM 10053</strain>
    </source>
</reference>
<sequence length="245" mass="27309">MQHSSALTTALHHRSIRKFKDQAIPDELFNQLIEAGKMASTSSFLQSVSIIRVTDLHKRQQIREICGSAGGKGQMYVQESPEFLVFCVDTHRHQQLVPEAQTDWTEILLIGAVDVGIMAQNILLSAESEGLGGVYIGSLRNDIAQVTDILALPTGVIPLVGLCLGYPDQEPLQRPRLPTSLILSENAYQVATQTDLAIYNEQVKAYYLERNGKVFNWTEQVRNTLAKPVRPDILAFLHKQGFAKR</sequence>
<comment type="caution">
    <text evidence="7">The sequence shown here is derived from an EMBL/GenBank/DDBJ whole genome shotgun (WGS) entry which is preliminary data.</text>
</comment>
<gene>
    <name evidence="7" type="ORF">EV692_1283</name>
</gene>
<accession>A0A4R1KZL6</accession>
<comment type="similarity">
    <text evidence="1 5">Belongs to the flavin oxidoreductase frp family.</text>
</comment>
<dbReference type="GO" id="GO:0016491">
    <property type="term" value="F:oxidoreductase activity"/>
    <property type="evidence" value="ECO:0007669"/>
    <property type="project" value="UniProtKB-UniRule"/>
</dbReference>
<evidence type="ECO:0000256" key="3">
    <source>
        <dbReference type="ARBA" id="ARBA00022643"/>
    </source>
</evidence>
<keyword evidence="8" id="KW-1185">Reference proteome</keyword>
<dbReference type="EMBL" id="SMGJ01000003">
    <property type="protein sequence ID" value="TCK70060.1"/>
    <property type="molecule type" value="Genomic_DNA"/>
</dbReference>
<dbReference type="Proteomes" id="UP000295496">
    <property type="component" value="Unassembled WGS sequence"/>
</dbReference>
<dbReference type="SUPFAM" id="SSF55469">
    <property type="entry name" value="FMN-dependent nitroreductase-like"/>
    <property type="match status" value="1"/>
</dbReference>
<keyword evidence="4 5" id="KW-0560">Oxidoreductase</keyword>
<evidence type="ECO:0000256" key="2">
    <source>
        <dbReference type="ARBA" id="ARBA00022630"/>
    </source>
</evidence>
<dbReference type="PANTHER" id="PTHR43425">
    <property type="entry name" value="OXYGEN-INSENSITIVE NADPH NITROREDUCTASE"/>
    <property type="match status" value="1"/>
</dbReference>
<name>A0A4R1KZL6_9PAST</name>
<proteinExistence type="inferred from homology"/>
<dbReference type="Gene3D" id="3.40.109.10">
    <property type="entry name" value="NADH Oxidase"/>
    <property type="match status" value="1"/>
</dbReference>
<dbReference type="InterPro" id="IPR016446">
    <property type="entry name" value="Flavin_OxRdtase_Frp"/>
</dbReference>
<keyword evidence="2 5" id="KW-0285">Flavoprotein</keyword>
<evidence type="ECO:0000256" key="1">
    <source>
        <dbReference type="ARBA" id="ARBA00008366"/>
    </source>
</evidence>
<organism evidence="7 8">
    <name type="scientific">Lonepinella koalarum</name>
    <dbReference type="NCBI Taxonomy" id="53417"/>
    <lineage>
        <taxon>Bacteria</taxon>
        <taxon>Pseudomonadati</taxon>
        <taxon>Pseudomonadota</taxon>
        <taxon>Gammaproteobacteria</taxon>
        <taxon>Pasteurellales</taxon>
        <taxon>Pasteurellaceae</taxon>
        <taxon>Lonepinella</taxon>
    </lineage>
</organism>
<dbReference type="InterPro" id="IPR000415">
    <property type="entry name" value="Nitroreductase-like"/>
</dbReference>
<evidence type="ECO:0000259" key="6">
    <source>
        <dbReference type="Pfam" id="PF00881"/>
    </source>
</evidence>
<dbReference type="CDD" id="cd02146">
    <property type="entry name" value="NfsA-like"/>
    <property type="match status" value="1"/>
</dbReference>
<dbReference type="AlphaFoldDB" id="A0A4R1KZL6"/>
<dbReference type="NCBIfam" id="NF008033">
    <property type="entry name" value="PRK10765.1"/>
    <property type="match status" value="1"/>
</dbReference>
<protein>
    <submittedName>
        <fullName evidence="7">Nitroreductase</fullName>
    </submittedName>
</protein>
<dbReference type="RefSeq" id="WP_132301661.1">
    <property type="nucleotide sequence ID" value="NZ_CP170642.1"/>
</dbReference>
<dbReference type="InterPro" id="IPR029479">
    <property type="entry name" value="Nitroreductase"/>
</dbReference>
<evidence type="ECO:0000313" key="8">
    <source>
        <dbReference type="Proteomes" id="UP000295496"/>
    </source>
</evidence>
<evidence type="ECO:0000313" key="7">
    <source>
        <dbReference type="EMBL" id="TCK70060.1"/>
    </source>
</evidence>
<dbReference type="Pfam" id="PF00881">
    <property type="entry name" value="Nitroreductase"/>
    <property type="match status" value="1"/>
</dbReference>